<feature type="domain" description="Ice-binding protein C-terminal" evidence="2">
    <location>
        <begin position="310"/>
        <end position="331"/>
    </location>
</feature>
<name>A0A517YY77_9BACT</name>
<dbReference type="NCBIfam" id="TIGR02595">
    <property type="entry name" value="PEP_CTERM"/>
    <property type="match status" value="1"/>
</dbReference>
<dbReference type="KEGG" id="pcor:KS4_32450"/>
<dbReference type="InterPro" id="IPR013424">
    <property type="entry name" value="Ice-binding_C"/>
</dbReference>
<dbReference type="GO" id="GO:0016787">
    <property type="term" value="F:hydrolase activity"/>
    <property type="evidence" value="ECO:0007669"/>
    <property type="project" value="UniProtKB-KW"/>
</dbReference>
<keyword evidence="1 4" id="KW-0378">Hydrolase</keyword>
<evidence type="ECO:0000313" key="4">
    <source>
        <dbReference type="EMBL" id="QDU35165.1"/>
    </source>
</evidence>
<keyword evidence="5" id="KW-1185">Reference proteome</keyword>
<feature type="domain" description="BD-FAE-like" evidence="3">
    <location>
        <begin position="79"/>
        <end position="260"/>
    </location>
</feature>
<evidence type="ECO:0000259" key="3">
    <source>
        <dbReference type="Pfam" id="PF20434"/>
    </source>
</evidence>
<dbReference type="Proteomes" id="UP000317369">
    <property type="component" value="Chromosome"/>
</dbReference>
<dbReference type="PANTHER" id="PTHR48081">
    <property type="entry name" value="AB HYDROLASE SUPERFAMILY PROTEIN C4A8.06C"/>
    <property type="match status" value="1"/>
</dbReference>
<dbReference type="InterPro" id="IPR049492">
    <property type="entry name" value="BD-FAE-like_dom"/>
</dbReference>
<evidence type="ECO:0000313" key="5">
    <source>
        <dbReference type="Proteomes" id="UP000317369"/>
    </source>
</evidence>
<dbReference type="AlphaFoldDB" id="A0A517YY77"/>
<gene>
    <name evidence="4" type="ORF">KS4_32450</name>
</gene>
<proteinExistence type="predicted"/>
<sequence length="331" mass="36712">MTQAFVSRYVATNIIGLFVLIACFTLNSTLHALDNANDRILEVISHNGYNTSNADKTYRYASRPERDLNLHVWKPRTVTSGTAPVIVMYHGGGWNTGSPSAFARSALYFALSGYYVVTPEYRLRDTDGTTPIDAAHDSEAALQWVIDNQGIDGMNWDNQRIALMGSSAGSHLAMVTGLGGRVEGLENGDANILAYTLFNSVYDVSPEGYGNGRLGTKPEEYEPYSPHHLIHEDMAPIFFTHGEKDTSVPHTQALAFDQKLEDLGVEKLFRSYAHFGHSTGSSYSTDPLYQKRWMYGIYNVENFLEKQLAAIPEPSSLALLSLSMIALIRRK</sequence>
<dbReference type="EMBL" id="CP036425">
    <property type="protein sequence ID" value="QDU35165.1"/>
    <property type="molecule type" value="Genomic_DNA"/>
</dbReference>
<accession>A0A517YY77</accession>
<evidence type="ECO:0000259" key="2">
    <source>
        <dbReference type="Pfam" id="PF07589"/>
    </source>
</evidence>
<evidence type="ECO:0000256" key="1">
    <source>
        <dbReference type="ARBA" id="ARBA00022801"/>
    </source>
</evidence>
<dbReference type="Pfam" id="PF20434">
    <property type="entry name" value="BD-FAE"/>
    <property type="match status" value="1"/>
</dbReference>
<reference evidence="4 5" key="1">
    <citation type="submission" date="2019-02" db="EMBL/GenBank/DDBJ databases">
        <title>Deep-cultivation of Planctomycetes and their phenomic and genomic characterization uncovers novel biology.</title>
        <authorList>
            <person name="Wiegand S."/>
            <person name="Jogler M."/>
            <person name="Boedeker C."/>
            <person name="Pinto D."/>
            <person name="Vollmers J."/>
            <person name="Rivas-Marin E."/>
            <person name="Kohn T."/>
            <person name="Peeters S.H."/>
            <person name="Heuer A."/>
            <person name="Rast P."/>
            <person name="Oberbeckmann S."/>
            <person name="Bunk B."/>
            <person name="Jeske O."/>
            <person name="Meyerdierks A."/>
            <person name="Storesund J.E."/>
            <person name="Kallscheuer N."/>
            <person name="Luecker S."/>
            <person name="Lage O.M."/>
            <person name="Pohl T."/>
            <person name="Merkel B.J."/>
            <person name="Hornburger P."/>
            <person name="Mueller R.-W."/>
            <person name="Bruemmer F."/>
            <person name="Labrenz M."/>
            <person name="Spormann A.M."/>
            <person name="Op den Camp H."/>
            <person name="Overmann J."/>
            <person name="Amann R."/>
            <person name="Jetten M.S.M."/>
            <person name="Mascher T."/>
            <person name="Medema M.H."/>
            <person name="Devos D.P."/>
            <person name="Kaster A.-K."/>
            <person name="Ovreas L."/>
            <person name="Rohde M."/>
            <person name="Galperin M.Y."/>
            <person name="Jogler C."/>
        </authorList>
    </citation>
    <scope>NUCLEOTIDE SEQUENCE [LARGE SCALE GENOMIC DNA]</scope>
    <source>
        <strain evidence="4 5">KS4</strain>
    </source>
</reference>
<protein>
    <submittedName>
        <fullName evidence="4">Alpha/beta hydrolase fold protein</fullName>
    </submittedName>
</protein>
<dbReference type="RefSeq" id="WP_200761335.1">
    <property type="nucleotide sequence ID" value="NZ_CP036425.1"/>
</dbReference>
<dbReference type="InterPro" id="IPR029058">
    <property type="entry name" value="AB_hydrolase_fold"/>
</dbReference>
<dbReference type="Gene3D" id="3.40.50.1820">
    <property type="entry name" value="alpha/beta hydrolase"/>
    <property type="match status" value="1"/>
</dbReference>
<dbReference type="SUPFAM" id="SSF53474">
    <property type="entry name" value="alpha/beta-Hydrolases"/>
    <property type="match status" value="1"/>
</dbReference>
<dbReference type="InterPro" id="IPR050300">
    <property type="entry name" value="GDXG_lipolytic_enzyme"/>
</dbReference>
<organism evidence="4 5">
    <name type="scientific">Poriferisphaera corsica</name>
    <dbReference type="NCBI Taxonomy" id="2528020"/>
    <lineage>
        <taxon>Bacteria</taxon>
        <taxon>Pseudomonadati</taxon>
        <taxon>Planctomycetota</taxon>
        <taxon>Phycisphaerae</taxon>
        <taxon>Phycisphaerales</taxon>
        <taxon>Phycisphaeraceae</taxon>
        <taxon>Poriferisphaera</taxon>
    </lineage>
</organism>
<dbReference type="Pfam" id="PF07589">
    <property type="entry name" value="PEP-CTERM"/>
    <property type="match status" value="1"/>
</dbReference>